<proteinExistence type="predicted"/>
<protein>
    <submittedName>
        <fullName evidence="1">6090_t:CDS:1</fullName>
    </submittedName>
</protein>
<comment type="caution">
    <text evidence="1">The sequence shown here is derived from an EMBL/GenBank/DDBJ whole genome shotgun (WGS) entry which is preliminary data.</text>
</comment>
<dbReference type="PANTHER" id="PTHR47718:SF13">
    <property type="entry name" value="OS09G0290500 PROTEIN"/>
    <property type="match status" value="1"/>
</dbReference>
<organism evidence="1 2">
    <name type="scientific">Funneliformis caledonium</name>
    <dbReference type="NCBI Taxonomy" id="1117310"/>
    <lineage>
        <taxon>Eukaryota</taxon>
        <taxon>Fungi</taxon>
        <taxon>Fungi incertae sedis</taxon>
        <taxon>Mucoromycota</taxon>
        <taxon>Glomeromycotina</taxon>
        <taxon>Glomeromycetes</taxon>
        <taxon>Glomerales</taxon>
        <taxon>Glomeraceae</taxon>
        <taxon>Funneliformis</taxon>
    </lineage>
</organism>
<dbReference type="Proteomes" id="UP000789570">
    <property type="component" value="Unassembled WGS sequence"/>
</dbReference>
<reference evidence="1" key="1">
    <citation type="submission" date="2021-06" db="EMBL/GenBank/DDBJ databases">
        <authorList>
            <person name="Kallberg Y."/>
            <person name="Tangrot J."/>
            <person name="Rosling A."/>
        </authorList>
    </citation>
    <scope>NUCLEOTIDE SEQUENCE</scope>
    <source>
        <strain evidence="1">UK204</strain>
    </source>
</reference>
<dbReference type="EMBL" id="CAJVPQ010005899">
    <property type="protein sequence ID" value="CAG8677694.1"/>
    <property type="molecule type" value="Genomic_DNA"/>
</dbReference>
<accession>A0A9N9HI90</accession>
<dbReference type="PANTHER" id="PTHR47718">
    <property type="entry name" value="OS01G0519700 PROTEIN"/>
    <property type="match status" value="1"/>
</dbReference>
<evidence type="ECO:0000313" key="1">
    <source>
        <dbReference type="EMBL" id="CAG8677694.1"/>
    </source>
</evidence>
<gene>
    <name evidence="1" type="ORF">FCALED_LOCUS12338</name>
</gene>
<evidence type="ECO:0000313" key="2">
    <source>
        <dbReference type="Proteomes" id="UP000789570"/>
    </source>
</evidence>
<sequence length="198" mass="23737">MDENINENSSNEKNELCTTLVTGTTFQTWEELEAHLERYALQEGFSYKKTRVDYHLSQDKMKCLTAEQKKYEIKRRTYEFNVTRPKKENPIGITSVKLEHNHEMNPLVNEMAPKFRKFTQPMLNDVEFYVKHETTSARQIYPLLHAKFPDHLIFKKDLYNAIQKFKVGQKDTIENDTANLLHYLYDKKQQDPEWFFKF</sequence>
<dbReference type="OrthoDB" id="2426495at2759"/>
<keyword evidence="2" id="KW-1185">Reference proteome</keyword>
<dbReference type="AlphaFoldDB" id="A0A9N9HI90"/>
<name>A0A9N9HI90_9GLOM</name>